<comment type="caution">
    <text evidence="2">The sequence shown here is derived from an EMBL/GenBank/DDBJ whole genome shotgun (WGS) entry which is preliminary data.</text>
</comment>
<organism evidence="2 3">
    <name type="scientific">Thermogemmatispora tikiterensis</name>
    <dbReference type="NCBI Taxonomy" id="1825093"/>
    <lineage>
        <taxon>Bacteria</taxon>
        <taxon>Bacillati</taxon>
        <taxon>Chloroflexota</taxon>
        <taxon>Ktedonobacteria</taxon>
        <taxon>Thermogemmatisporales</taxon>
        <taxon>Thermogemmatisporaceae</taxon>
        <taxon>Thermogemmatispora</taxon>
    </lineage>
</organism>
<dbReference type="AlphaFoldDB" id="A0A328VB70"/>
<proteinExistence type="predicted"/>
<keyword evidence="3" id="KW-1185">Reference proteome</keyword>
<reference evidence="2 3" key="1">
    <citation type="submission" date="2016-08" db="EMBL/GenBank/DDBJ databases">
        <title>Analysis of Carbohydrate Active Enzymes in Thermogemmatispora T81 Reveals Carbohydrate Degradation Ability.</title>
        <authorList>
            <person name="Tomazini A."/>
            <person name="Lal S."/>
            <person name="Stott M."/>
            <person name="Henrissat B."/>
            <person name="Polikarpov I."/>
            <person name="Sparling R."/>
            <person name="Levin D.B."/>
        </authorList>
    </citation>
    <scope>NUCLEOTIDE SEQUENCE [LARGE SCALE GENOMIC DNA]</scope>
    <source>
        <strain evidence="2 3">T81</strain>
    </source>
</reference>
<sequence length="68" mass="7181">MLLTQGRLLLGWLVGQFGLSEAVAALIVSIITTDGIWAAVALYPFLAPFVGTVEGLVFLFGTSVLVGW</sequence>
<accession>A0A328VB70</accession>
<keyword evidence="1" id="KW-0472">Membrane</keyword>
<evidence type="ECO:0000313" key="2">
    <source>
        <dbReference type="EMBL" id="RAQ94019.1"/>
    </source>
</evidence>
<gene>
    <name evidence="2" type="ORF">A4R35_00645</name>
</gene>
<dbReference type="Proteomes" id="UP000248706">
    <property type="component" value="Unassembled WGS sequence"/>
</dbReference>
<name>A0A328VB70_9CHLR</name>
<evidence type="ECO:0000256" key="1">
    <source>
        <dbReference type="SAM" id="Phobius"/>
    </source>
</evidence>
<keyword evidence="1" id="KW-1133">Transmembrane helix</keyword>
<feature type="transmembrane region" description="Helical" evidence="1">
    <location>
        <begin position="40"/>
        <end position="66"/>
    </location>
</feature>
<protein>
    <submittedName>
        <fullName evidence="2">Uncharacterized protein</fullName>
    </submittedName>
</protein>
<evidence type="ECO:0000313" key="3">
    <source>
        <dbReference type="Proteomes" id="UP000248706"/>
    </source>
</evidence>
<dbReference type="EMBL" id="MCIF01000002">
    <property type="protein sequence ID" value="RAQ94019.1"/>
    <property type="molecule type" value="Genomic_DNA"/>
</dbReference>
<keyword evidence="1" id="KW-0812">Transmembrane</keyword>